<dbReference type="Proteomes" id="UP001491310">
    <property type="component" value="Unassembled WGS sequence"/>
</dbReference>
<keyword evidence="9" id="KW-0445">Lipid transport</keyword>
<reference evidence="16 17" key="1">
    <citation type="journal article" date="2024" name="Nat. Commun.">
        <title>Phylogenomics reveals the evolutionary origins of lichenization in chlorophyte algae.</title>
        <authorList>
            <person name="Puginier C."/>
            <person name="Libourel C."/>
            <person name="Otte J."/>
            <person name="Skaloud P."/>
            <person name="Haon M."/>
            <person name="Grisel S."/>
            <person name="Petersen M."/>
            <person name="Berrin J.G."/>
            <person name="Delaux P.M."/>
            <person name="Dal Grande F."/>
            <person name="Keller J."/>
        </authorList>
    </citation>
    <scope>NUCLEOTIDE SEQUENCE [LARGE SCALE GENOMIC DNA]</scope>
    <source>
        <strain evidence="16 17">SAG 216-7</strain>
    </source>
</reference>
<evidence type="ECO:0000259" key="15">
    <source>
        <dbReference type="PROSITE" id="PS51847"/>
    </source>
</evidence>
<feature type="transmembrane region" description="Helical" evidence="13">
    <location>
        <begin position="38"/>
        <end position="59"/>
    </location>
</feature>
<dbReference type="PANTHER" id="PTHR10774">
    <property type="entry name" value="EXTENDED SYNAPTOTAGMIN-RELATED"/>
    <property type="match status" value="1"/>
</dbReference>
<dbReference type="InterPro" id="IPR039010">
    <property type="entry name" value="Synaptotagmin_SMP"/>
</dbReference>
<dbReference type="SUPFAM" id="SSF49562">
    <property type="entry name" value="C2 domain (Calcium/lipid-binding domain, CaLB)"/>
    <property type="match status" value="3"/>
</dbReference>
<protein>
    <recommendedName>
        <fullName evidence="18">Plant synaptotagmin</fullName>
    </recommendedName>
</protein>
<evidence type="ECO:0000256" key="9">
    <source>
        <dbReference type="ARBA" id="ARBA00023055"/>
    </source>
</evidence>
<feature type="compositionally biased region" description="Gly residues" evidence="12">
    <location>
        <begin position="519"/>
        <end position="528"/>
    </location>
</feature>
<evidence type="ECO:0000256" key="11">
    <source>
        <dbReference type="ARBA" id="ARBA00023136"/>
    </source>
</evidence>
<comment type="caution">
    <text evidence="16">The sequence shown here is derived from an EMBL/GenBank/DDBJ whole genome shotgun (WGS) entry which is preliminary data.</text>
</comment>
<evidence type="ECO:0000256" key="4">
    <source>
        <dbReference type="ARBA" id="ARBA00022692"/>
    </source>
</evidence>
<dbReference type="InterPro" id="IPR045050">
    <property type="entry name" value="Synaptotagmin_plant"/>
</dbReference>
<feature type="domain" description="C2" evidence="14">
    <location>
        <begin position="524"/>
        <end position="652"/>
    </location>
</feature>
<comment type="similarity">
    <text evidence="2">Belongs to the synaptotagmin family.</text>
</comment>
<evidence type="ECO:0000256" key="5">
    <source>
        <dbReference type="ARBA" id="ARBA00022723"/>
    </source>
</evidence>
<dbReference type="InterPro" id="IPR031468">
    <property type="entry name" value="SMP_LBD"/>
</dbReference>
<keyword evidence="5" id="KW-0479">Metal-binding</keyword>
<feature type="domain" description="C2" evidence="14">
    <location>
        <begin position="329"/>
        <end position="448"/>
    </location>
</feature>
<evidence type="ECO:0000256" key="10">
    <source>
        <dbReference type="ARBA" id="ARBA00023121"/>
    </source>
</evidence>
<dbReference type="SMART" id="SM00239">
    <property type="entry name" value="C2"/>
    <property type="match status" value="2"/>
</dbReference>
<dbReference type="CDD" id="cd21677">
    <property type="entry name" value="SMP_SYT"/>
    <property type="match status" value="1"/>
</dbReference>
<evidence type="ECO:0000256" key="7">
    <source>
        <dbReference type="ARBA" id="ARBA00022837"/>
    </source>
</evidence>
<accession>A0ABR2Z1S3</accession>
<comment type="subcellular location">
    <subcellularLocation>
        <location evidence="1">Membrane</location>
        <topology evidence="1">Single-pass membrane protein</topology>
    </subcellularLocation>
</comment>
<keyword evidence="8 13" id="KW-1133">Transmembrane helix</keyword>
<dbReference type="EMBL" id="JALJOT010000002">
    <property type="protein sequence ID" value="KAK9917791.1"/>
    <property type="molecule type" value="Genomic_DNA"/>
</dbReference>
<keyword evidence="6" id="KW-0677">Repeat</keyword>
<dbReference type="Gene3D" id="2.60.40.150">
    <property type="entry name" value="C2 domain"/>
    <property type="match status" value="2"/>
</dbReference>
<keyword evidence="17" id="KW-1185">Reference proteome</keyword>
<evidence type="ECO:0000256" key="3">
    <source>
        <dbReference type="ARBA" id="ARBA00022448"/>
    </source>
</evidence>
<evidence type="ECO:0000259" key="14">
    <source>
        <dbReference type="PROSITE" id="PS50004"/>
    </source>
</evidence>
<keyword evidence="3" id="KW-0813">Transport</keyword>
<gene>
    <name evidence="16" type="ORF">WJX75_008296</name>
</gene>
<dbReference type="PROSITE" id="PS50004">
    <property type="entry name" value="C2"/>
    <property type="match status" value="2"/>
</dbReference>
<evidence type="ECO:0000256" key="8">
    <source>
        <dbReference type="ARBA" id="ARBA00022989"/>
    </source>
</evidence>
<keyword evidence="11 13" id="KW-0472">Membrane</keyword>
<dbReference type="PANTHER" id="PTHR10774:SF190">
    <property type="entry name" value="C2 CALCIUM_LIPID-BINDING ENDONUCLEASE_EXONUCLEASE_PHOSPHATASE-RELATED"/>
    <property type="match status" value="1"/>
</dbReference>
<feature type="region of interest" description="Disordered" evidence="12">
    <location>
        <begin position="515"/>
        <end position="534"/>
    </location>
</feature>
<feature type="domain" description="SMP-LTD" evidence="15">
    <location>
        <begin position="103"/>
        <end position="304"/>
    </location>
</feature>
<evidence type="ECO:0008006" key="18">
    <source>
        <dbReference type="Google" id="ProtNLM"/>
    </source>
</evidence>
<keyword evidence="4 13" id="KW-0812">Transmembrane</keyword>
<evidence type="ECO:0000256" key="13">
    <source>
        <dbReference type="SAM" id="Phobius"/>
    </source>
</evidence>
<dbReference type="InterPro" id="IPR035892">
    <property type="entry name" value="C2_domain_sf"/>
</dbReference>
<dbReference type="InterPro" id="IPR000008">
    <property type="entry name" value="C2_dom"/>
</dbReference>
<dbReference type="CDD" id="cd00030">
    <property type="entry name" value="C2"/>
    <property type="match status" value="1"/>
</dbReference>
<evidence type="ECO:0000313" key="17">
    <source>
        <dbReference type="Proteomes" id="UP001491310"/>
    </source>
</evidence>
<evidence type="ECO:0000256" key="2">
    <source>
        <dbReference type="ARBA" id="ARBA00006996"/>
    </source>
</evidence>
<keyword evidence="7" id="KW-0106">Calcium</keyword>
<dbReference type="Pfam" id="PF00168">
    <property type="entry name" value="C2"/>
    <property type="match status" value="3"/>
</dbReference>
<evidence type="ECO:0000256" key="12">
    <source>
        <dbReference type="SAM" id="MobiDB-lite"/>
    </source>
</evidence>
<proteinExistence type="inferred from homology"/>
<evidence type="ECO:0000313" key="16">
    <source>
        <dbReference type="EMBL" id="KAK9917791.1"/>
    </source>
</evidence>
<keyword evidence="10" id="KW-0446">Lipid-binding</keyword>
<dbReference type="PROSITE" id="PS51847">
    <property type="entry name" value="SMP"/>
    <property type="match status" value="1"/>
</dbReference>
<organism evidence="16 17">
    <name type="scientific">Coccomyxa subellipsoidea</name>
    <dbReference type="NCBI Taxonomy" id="248742"/>
    <lineage>
        <taxon>Eukaryota</taxon>
        <taxon>Viridiplantae</taxon>
        <taxon>Chlorophyta</taxon>
        <taxon>core chlorophytes</taxon>
        <taxon>Trebouxiophyceae</taxon>
        <taxon>Trebouxiophyceae incertae sedis</taxon>
        <taxon>Coccomyxaceae</taxon>
        <taxon>Coccomyxa</taxon>
    </lineage>
</organism>
<evidence type="ECO:0000256" key="1">
    <source>
        <dbReference type="ARBA" id="ARBA00004167"/>
    </source>
</evidence>
<name>A0ABR2Z1S3_9CHLO</name>
<sequence length="678" mass="76700">MFLQVSDHLELSLPDEEVARIASAIGQRSPFGSPRKGFSYFDFFLGIAVAWGSAAFLQYRFNFRLLNRQQKTEAIQALKDMDVQTLRKVLGNANLPSWINFPDFERVNWVNMVFSQLWPNLSAYFTKQAHPQLDPLLKGSKPAWIESIKLIKFDLGEKAPHISGVKVYRAENQTNDEVILECDFMWAGQQDVQILVKPVPRFVSKWLIGIGKVISTLIRLKVSMMRLIVNGRLRITLTPLLNDMPIVGAIQVSLVEMPDFSFDLDVLGGDITLLPGLEAWLNSFIRASVLRPYVLPDKYVVQLKEGDLGFQTPKGIIFVKLLEAENVPSMDMLSKSDPYVNGMQTPKGLLFITLIEAVHVPRVDWLSKTDPFIKLGVRASRMARSQVIDNDLNPKWNEGFKLLVHEPEHQALQVELYDYDSMDADDLIGEAKFDVKEMGDQEEKDLWLDIVPVKAEKSSHKGIGGKVRALKDVSKEAVDATRRTIGRRKHDKKCRVHLKVTYYEFRKEELEAAMEEHGGGGGGSGGGLQRAPSQSQNREAFNMLMGGVLYVRGRKAHNLSHKPWYKGGFLKSTATLKATVVGHTKKSVRAPGSEPTFSDTLEFILDADEVSEPERKTITVEVWDYKMVNHFRGVAQVPLKDVLDNHRVRDTFRLKGVDHGELELELQWLRLLDIQPSN</sequence>
<evidence type="ECO:0000256" key="6">
    <source>
        <dbReference type="ARBA" id="ARBA00022737"/>
    </source>
</evidence>
<dbReference type="Pfam" id="PF17047">
    <property type="entry name" value="SMP_LBD"/>
    <property type="match status" value="1"/>
</dbReference>